<dbReference type="InterPro" id="IPR010099">
    <property type="entry name" value="SDR39U1"/>
</dbReference>
<dbReference type="InterPro" id="IPR036291">
    <property type="entry name" value="NAD(P)-bd_dom_sf"/>
</dbReference>
<evidence type="ECO:0000256" key="1">
    <source>
        <dbReference type="ARBA" id="ARBA00009353"/>
    </source>
</evidence>
<dbReference type="OrthoDB" id="5292533at2"/>
<dbReference type="Proteomes" id="UP000290191">
    <property type="component" value="Unassembled WGS sequence"/>
</dbReference>
<organism evidence="4 5">
    <name type="scientific">Halarcobacter anaerophilus</name>
    <dbReference type="NCBI Taxonomy" id="877500"/>
    <lineage>
        <taxon>Bacteria</taxon>
        <taxon>Pseudomonadati</taxon>
        <taxon>Campylobacterota</taxon>
        <taxon>Epsilonproteobacteria</taxon>
        <taxon>Campylobacterales</taxon>
        <taxon>Arcobacteraceae</taxon>
        <taxon>Halarcobacter</taxon>
    </lineage>
</organism>
<dbReference type="STRING" id="877500.GCA_000935065_02128"/>
<dbReference type="InterPro" id="IPR001509">
    <property type="entry name" value="Epimerase_deHydtase"/>
</dbReference>
<evidence type="ECO:0000313" key="4">
    <source>
        <dbReference type="EMBL" id="RXJ62588.1"/>
    </source>
</evidence>
<evidence type="ECO:0000313" key="5">
    <source>
        <dbReference type="Proteomes" id="UP000290191"/>
    </source>
</evidence>
<dbReference type="PANTHER" id="PTHR11092">
    <property type="entry name" value="SUGAR NUCLEOTIDE EPIMERASE RELATED"/>
    <property type="match status" value="1"/>
</dbReference>
<proteinExistence type="inferred from homology"/>
<dbReference type="Pfam" id="PF01370">
    <property type="entry name" value="Epimerase"/>
    <property type="match status" value="1"/>
</dbReference>
<dbReference type="EMBL" id="PDKO01000007">
    <property type="protein sequence ID" value="RXJ62588.1"/>
    <property type="molecule type" value="Genomic_DNA"/>
</dbReference>
<keyword evidence="5" id="KW-1185">Reference proteome</keyword>
<feature type="domain" description="NAD-dependent epimerase/dehydratase" evidence="2">
    <location>
        <begin position="4"/>
        <end position="208"/>
    </location>
</feature>
<reference evidence="4 5" key="1">
    <citation type="submission" date="2017-10" db="EMBL/GenBank/DDBJ databases">
        <title>Genomics of the genus Arcobacter.</title>
        <authorList>
            <person name="Perez-Cataluna A."/>
            <person name="Figueras M.J."/>
        </authorList>
    </citation>
    <scope>NUCLEOTIDE SEQUENCE [LARGE SCALE GENOMIC DNA]</scope>
    <source>
        <strain evidence="4 5">DSM 24636</strain>
    </source>
</reference>
<dbReference type="SUPFAM" id="SSF51735">
    <property type="entry name" value="NAD(P)-binding Rossmann-fold domains"/>
    <property type="match status" value="1"/>
</dbReference>
<evidence type="ECO:0000259" key="2">
    <source>
        <dbReference type="Pfam" id="PF01370"/>
    </source>
</evidence>
<evidence type="ECO:0000259" key="3">
    <source>
        <dbReference type="Pfam" id="PF08338"/>
    </source>
</evidence>
<dbReference type="Pfam" id="PF08338">
    <property type="entry name" value="DUF1731"/>
    <property type="match status" value="1"/>
</dbReference>
<accession>A0A4V1LPW2</accession>
<name>A0A4V1LPW2_9BACT</name>
<dbReference type="NCBIfam" id="TIGR01777">
    <property type="entry name" value="yfcH"/>
    <property type="match status" value="1"/>
</dbReference>
<dbReference type="InterPro" id="IPR013549">
    <property type="entry name" value="DUF1731"/>
</dbReference>
<dbReference type="RefSeq" id="WP_129082211.1">
    <property type="nucleotide sequence ID" value="NZ_CP041070.1"/>
</dbReference>
<protein>
    <submittedName>
        <fullName evidence="4">TIGR01777 family protein</fullName>
    </submittedName>
</protein>
<sequence length="284" mass="31519">MKTVAITGASGFVGSNLKNYFSNLGFKVVGIKREELKDSKKLTKIVEESELIINLAGANIINRWTHSYKKLLYSSRIDTTKALIEAMKKADKKPKLFISTSAVGIYKNRSCYDEENFEYSDDFLANLCKDWEKEALKAKELGIRTAIFRFGIVLGNGGALTKMLTPFKLGVGGTIGDGNQYFSFIHIDDLLNAYKFIYENSSLEGIFNLTAPISTTNKGLTKALGKALHRPTIFPVPQFVLNLVFSEGAKVLTDGKCVIPKRLLDSGFIFENSSIKEAIEKSLK</sequence>
<comment type="caution">
    <text evidence="4">The sequence shown here is derived from an EMBL/GenBank/DDBJ whole genome shotgun (WGS) entry which is preliminary data.</text>
</comment>
<dbReference type="CDD" id="cd05242">
    <property type="entry name" value="SDR_a8"/>
    <property type="match status" value="1"/>
</dbReference>
<dbReference type="Gene3D" id="3.40.50.720">
    <property type="entry name" value="NAD(P)-binding Rossmann-like Domain"/>
    <property type="match status" value="1"/>
</dbReference>
<feature type="domain" description="DUF1731" evidence="3">
    <location>
        <begin position="236"/>
        <end position="280"/>
    </location>
</feature>
<dbReference type="PANTHER" id="PTHR11092:SF0">
    <property type="entry name" value="EPIMERASE FAMILY PROTEIN SDR39U1"/>
    <property type="match status" value="1"/>
</dbReference>
<gene>
    <name evidence="4" type="ORF">CRV06_08965</name>
</gene>
<comment type="similarity">
    <text evidence="1">Belongs to the NAD(P)-dependent epimerase/dehydratase family. SDR39U1 subfamily.</text>
</comment>
<dbReference type="AlphaFoldDB" id="A0A4V1LPW2"/>